<dbReference type="KEGG" id="csyr:103260432"/>
<keyword evidence="12" id="KW-1185">Reference proteome</keyword>
<evidence type="ECO:0000256" key="2">
    <source>
        <dbReference type="ARBA" id="ARBA00004613"/>
    </source>
</evidence>
<dbReference type="CTD" id="245936"/>
<dbReference type="Gene3D" id="3.10.360.10">
    <property type="entry name" value="Antimicrobial Peptide, Beta-defensin 2, Chain A"/>
    <property type="match status" value="1"/>
</dbReference>
<dbReference type="AlphaFoldDB" id="A0A3Q0DXT1"/>
<evidence type="ECO:0000313" key="12">
    <source>
        <dbReference type="Proteomes" id="UP000189704"/>
    </source>
</evidence>
<keyword evidence="8 10" id="KW-0044">Antibiotic</keyword>
<proteinExistence type="inferred from homology"/>
<dbReference type="Proteomes" id="UP000189704">
    <property type="component" value="Unplaced"/>
</dbReference>
<evidence type="ECO:0000256" key="9">
    <source>
        <dbReference type="ARBA" id="ARBA00023157"/>
    </source>
</evidence>
<evidence type="ECO:0000256" key="4">
    <source>
        <dbReference type="ARBA" id="ARBA00022525"/>
    </source>
</evidence>
<reference evidence="13" key="1">
    <citation type="submission" date="2025-08" db="UniProtKB">
        <authorList>
            <consortium name="RefSeq"/>
        </authorList>
    </citation>
    <scope>IDENTIFICATION</scope>
</reference>
<protein>
    <recommendedName>
        <fullName evidence="10">Beta-defensin</fullName>
    </recommendedName>
</protein>
<evidence type="ECO:0000313" key="13">
    <source>
        <dbReference type="RefSeq" id="XP_021568026.1"/>
    </source>
</evidence>
<dbReference type="STRING" id="1868482.ENSTSYP00000010023"/>
<dbReference type="GO" id="GO:0042742">
    <property type="term" value="P:defense response to bacterium"/>
    <property type="evidence" value="ECO:0007669"/>
    <property type="project" value="UniProtKB-UniRule"/>
</dbReference>
<dbReference type="InterPro" id="IPR025933">
    <property type="entry name" value="Beta_defensin_dom"/>
</dbReference>
<name>A0A3Q0DXT1_CARSF</name>
<dbReference type="GO" id="GO:0005576">
    <property type="term" value="C:extracellular region"/>
    <property type="evidence" value="ECO:0007669"/>
    <property type="project" value="UniProtKB-SubCell"/>
</dbReference>
<comment type="function">
    <text evidence="1 10">Has antibacterial activity.</text>
</comment>
<evidence type="ECO:0000256" key="10">
    <source>
        <dbReference type="RuleBase" id="RU231113"/>
    </source>
</evidence>
<keyword evidence="9" id="KW-1015">Disulfide bond</keyword>
<organism evidence="12 13">
    <name type="scientific">Carlito syrichta</name>
    <name type="common">Philippine tarsier</name>
    <name type="synonym">Tarsius syrichta</name>
    <dbReference type="NCBI Taxonomy" id="1868482"/>
    <lineage>
        <taxon>Eukaryota</taxon>
        <taxon>Metazoa</taxon>
        <taxon>Chordata</taxon>
        <taxon>Craniata</taxon>
        <taxon>Vertebrata</taxon>
        <taxon>Euteleostomi</taxon>
        <taxon>Mammalia</taxon>
        <taxon>Eutheria</taxon>
        <taxon>Euarchontoglires</taxon>
        <taxon>Primates</taxon>
        <taxon>Haplorrhini</taxon>
        <taxon>Tarsiiformes</taxon>
        <taxon>Tarsiidae</taxon>
        <taxon>Carlito</taxon>
    </lineage>
</organism>
<keyword evidence="5 10" id="KW-0929">Antimicrobial</keyword>
<sequence>MKLLWLTLAALLLLSALAPGSAQRCWNLHGKCRRRCFRKETVYVYCTNSKMCCVKPKYQPKKIPWSF</sequence>
<evidence type="ECO:0000256" key="8">
    <source>
        <dbReference type="ARBA" id="ARBA00023022"/>
    </source>
</evidence>
<keyword evidence="7 10" id="KW-0211">Defensin</keyword>
<accession>A0A3Q0DXT1</accession>
<evidence type="ECO:0000256" key="7">
    <source>
        <dbReference type="ARBA" id="ARBA00022940"/>
    </source>
</evidence>
<dbReference type="GeneID" id="103260432"/>
<dbReference type="Pfam" id="PF13841">
    <property type="entry name" value="Defensin_beta_2"/>
    <property type="match status" value="1"/>
</dbReference>
<evidence type="ECO:0000256" key="5">
    <source>
        <dbReference type="ARBA" id="ARBA00022529"/>
    </source>
</evidence>
<dbReference type="OMA" id="RCWNLHG"/>
<comment type="similarity">
    <text evidence="3 10">Belongs to the beta-defensin family.</text>
</comment>
<evidence type="ECO:0000256" key="6">
    <source>
        <dbReference type="ARBA" id="ARBA00022729"/>
    </source>
</evidence>
<gene>
    <name evidence="13" type="primary">DEFB123</name>
</gene>
<feature type="chain" id="PRO_5017844721" description="Beta-defensin" evidence="10">
    <location>
        <begin position="23"/>
        <end position="67"/>
    </location>
</feature>
<dbReference type="PANTHER" id="PTHR15001">
    <property type="entry name" value="BETA-DEFENSIN 123-RELATED"/>
    <property type="match status" value="1"/>
</dbReference>
<evidence type="ECO:0000256" key="1">
    <source>
        <dbReference type="ARBA" id="ARBA00002878"/>
    </source>
</evidence>
<keyword evidence="6 10" id="KW-0732">Signal</keyword>
<keyword evidence="4 10" id="KW-0964">Secreted</keyword>
<evidence type="ECO:0000259" key="11">
    <source>
        <dbReference type="Pfam" id="PF13841"/>
    </source>
</evidence>
<dbReference type="GO" id="GO:0045087">
    <property type="term" value="P:innate immune response"/>
    <property type="evidence" value="ECO:0007669"/>
    <property type="project" value="InterPro"/>
</dbReference>
<dbReference type="OrthoDB" id="9827959at2759"/>
<feature type="signal peptide" evidence="10">
    <location>
        <begin position="1"/>
        <end position="22"/>
    </location>
</feature>
<dbReference type="InterPro" id="IPR050544">
    <property type="entry name" value="Beta-defensin"/>
</dbReference>
<evidence type="ECO:0000256" key="3">
    <source>
        <dbReference type="ARBA" id="ARBA00007371"/>
    </source>
</evidence>
<dbReference type="RefSeq" id="XP_021568026.1">
    <property type="nucleotide sequence ID" value="XM_021712351.1"/>
</dbReference>
<dbReference type="PANTHER" id="PTHR15001:SF3">
    <property type="entry name" value="BETA-DEFENSIN 123"/>
    <property type="match status" value="1"/>
</dbReference>
<comment type="subcellular location">
    <subcellularLocation>
        <location evidence="2 10">Secreted</location>
    </subcellularLocation>
</comment>
<feature type="domain" description="Beta-defensin" evidence="11">
    <location>
        <begin position="24"/>
        <end position="53"/>
    </location>
</feature>